<dbReference type="PROSITE" id="PS00072">
    <property type="entry name" value="ACYL_COA_DH_1"/>
    <property type="match status" value="1"/>
</dbReference>
<evidence type="ECO:0000259" key="8">
    <source>
        <dbReference type="Pfam" id="PF02770"/>
    </source>
</evidence>
<evidence type="ECO:0000259" key="9">
    <source>
        <dbReference type="Pfam" id="PF02771"/>
    </source>
</evidence>
<feature type="compositionally biased region" description="Polar residues" evidence="6">
    <location>
        <begin position="546"/>
        <end position="555"/>
    </location>
</feature>
<comment type="similarity">
    <text evidence="2">Belongs to the acyl-CoA dehydrogenase family.</text>
</comment>
<accession>A0A139IRV8</accession>
<dbReference type="Pfam" id="PF00441">
    <property type="entry name" value="Acyl-CoA_dh_1"/>
    <property type="match status" value="1"/>
</dbReference>
<dbReference type="SUPFAM" id="SSF47203">
    <property type="entry name" value="Acyl-CoA dehydrogenase C-terminal domain-like"/>
    <property type="match status" value="1"/>
</dbReference>
<feature type="region of interest" description="Disordered" evidence="6">
    <location>
        <begin position="63"/>
        <end position="90"/>
    </location>
</feature>
<evidence type="ECO:0000256" key="1">
    <source>
        <dbReference type="ARBA" id="ARBA00001974"/>
    </source>
</evidence>
<evidence type="ECO:0000313" key="11">
    <source>
        <dbReference type="Proteomes" id="UP000073492"/>
    </source>
</evidence>
<dbReference type="PANTHER" id="PTHR43884">
    <property type="entry name" value="ACYL-COA DEHYDROGENASE"/>
    <property type="match status" value="1"/>
</dbReference>
<dbReference type="InterPro" id="IPR036250">
    <property type="entry name" value="AcylCo_DH-like_C"/>
</dbReference>
<reference evidence="10 11" key="1">
    <citation type="submission" date="2015-07" db="EMBL/GenBank/DDBJ databases">
        <title>Comparative genomics of the Sigatoka disease complex on banana suggests a link between parallel evolutionary changes in Pseudocercospora fijiensis and Pseudocercospora eumusae and increased virulence on the banana host.</title>
        <authorList>
            <person name="Chang T.-C."/>
            <person name="Salvucci A."/>
            <person name="Crous P.W."/>
            <person name="Stergiopoulos I."/>
        </authorList>
    </citation>
    <scope>NUCLEOTIDE SEQUENCE [LARGE SCALE GENOMIC DNA]</scope>
    <source>
        <strain evidence="10 11">CBS 116634</strain>
    </source>
</reference>
<name>A0A139IRV8_9PEZI</name>
<evidence type="ECO:0000256" key="5">
    <source>
        <dbReference type="SAM" id="Coils"/>
    </source>
</evidence>
<dbReference type="InterPro" id="IPR006091">
    <property type="entry name" value="Acyl-CoA_Oxase/DH_mid-dom"/>
</dbReference>
<dbReference type="Gene3D" id="1.20.140.10">
    <property type="entry name" value="Butyryl-CoA Dehydrogenase, subunit A, domain 3"/>
    <property type="match status" value="1"/>
</dbReference>
<comment type="caution">
    <text evidence="10">The sequence shown here is derived from an EMBL/GenBank/DDBJ whole genome shotgun (WGS) entry which is preliminary data.</text>
</comment>
<feature type="region of interest" description="Disordered" evidence="6">
    <location>
        <begin position="526"/>
        <end position="573"/>
    </location>
</feature>
<dbReference type="EMBL" id="LFZO01000019">
    <property type="protein sequence ID" value="KXT17538.1"/>
    <property type="molecule type" value="Genomic_DNA"/>
</dbReference>
<keyword evidence="5" id="KW-0175">Coiled coil</keyword>
<dbReference type="AlphaFoldDB" id="A0A139IRV8"/>
<evidence type="ECO:0000256" key="2">
    <source>
        <dbReference type="ARBA" id="ARBA00009347"/>
    </source>
</evidence>
<dbReference type="FunFam" id="2.40.110.10:FF:000004">
    <property type="entry name" value="Isovaleryl-CoA dehydrogenase, mitochondrial"/>
    <property type="match status" value="1"/>
</dbReference>
<dbReference type="OrthoDB" id="9988775at2759"/>
<dbReference type="FunFam" id="1.10.540.10:FF:000021">
    <property type="entry name" value="Isovaleryl-CoA dehydrogenase IvdA"/>
    <property type="match status" value="1"/>
</dbReference>
<organism evidence="10 11">
    <name type="scientific">Pseudocercospora musae</name>
    <dbReference type="NCBI Taxonomy" id="113226"/>
    <lineage>
        <taxon>Eukaryota</taxon>
        <taxon>Fungi</taxon>
        <taxon>Dikarya</taxon>
        <taxon>Ascomycota</taxon>
        <taxon>Pezizomycotina</taxon>
        <taxon>Dothideomycetes</taxon>
        <taxon>Dothideomycetidae</taxon>
        <taxon>Mycosphaerellales</taxon>
        <taxon>Mycosphaerellaceae</taxon>
        <taxon>Pseudocercospora</taxon>
    </lineage>
</organism>
<dbReference type="Gene3D" id="1.10.540.10">
    <property type="entry name" value="Acyl-CoA dehydrogenase/oxidase, N-terminal domain"/>
    <property type="match status" value="1"/>
</dbReference>
<dbReference type="PROSITE" id="PS00073">
    <property type="entry name" value="ACYL_COA_DH_2"/>
    <property type="match status" value="1"/>
</dbReference>
<evidence type="ECO:0000256" key="3">
    <source>
        <dbReference type="ARBA" id="ARBA00022630"/>
    </source>
</evidence>
<dbReference type="PANTHER" id="PTHR43884:SF18">
    <property type="entry name" value="ISOVALERYL-COENZYME A DEHYDROGENASE"/>
    <property type="match status" value="1"/>
</dbReference>
<feature type="compositionally biased region" description="Basic residues" evidence="6">
    <location>
        <begin position="70"/>
        <end position="80"/>
    </location>
</feature>
<evidence type="ECO:0000256" key="4">
    <source>
        <dbReference type="ARBA" id="ARBA00022827"/>
    </source>
</evidence>
<gene>
    <name evidence="10" type="ORF">AC579_3196</name>
</gene>
<evidence type="ECO:0000256" key="6">
    <source>
        <dbReference type="SAM" id="MobiDB-lite"/>
    </source>
</evidence>
<feature type="compositionally biased region" description="Basic and acidic residues" evidence="6">
    <location>
        <begin position="526"/>
        <end position="536"/>
    </location>
</feature>
<feature type="coiled-coil region" evidence="5">
    <location>
        <begin position="835"/>
        <end position="909"/>
    </location>
</feature>
<dbReference type="InterPro" id="IPR009075">
    <property type="entry name" value="AcylCo_DH/oxidase_C"/>
</dbReference>
<dbReference type="Proteomes" id="UP000073492">
    <property type="component" value="Unassembled WGS sequence"/>
</dbReference>
<feature type="domain" description="Acyl-CoA dehydrogenase/oxidase C-terminal" evidence="7">
    <location>
        <begin position="312"/>
        <end position="463"/>
    </location>
</feature>
<keyword evidence="11" id="KW-1185">Reference proteome</keyword>
<proteinExistence type="inferred from homology"/>
<keyword evidence="3" id="KW-0285">Flavoprotein</keyword>
<feature type="coiled-coil region" evidence="5">
    <location>
        <begin position="727"/>
        <end position="754"/>
    </location>
</feature>
<dbReference type="InterPro" id="IPR006089">
    <property type="entry name" value="Acyl-CoA_DH_CS"/>
</dbReference>
<dbReference type="Pfam" id="PF02770">
    <property type="entry name" value="Acyl-CoA_dh_M"/>
    <property type="match status" value="1"/>
</dbReference>
<sequence length="930" mass="102938">MCMPIAPVPFYSSTSTKALPSHSVATRGQSLSKAFPSAMPPLQPCRAALLQCVRSGTRQAQRPIVSAQWQRRHASTRKHPKGFEPPTQSELEELRERTVEFVRREMPQDLAQATDHKNEFPHEMWQKLGEAGFLGITADEDYGGLAMGYQAHCVVLEELSRASGSIGLSYAAHSQLCVNQFQLHANDEQKAQWLPGLICGEKVGALAMSEHTAGSDVVSMKTTAKKVDGGYQLNGSKMWITNGPDAHVIIVYAKTEPEAGSKGITAFLVDTTAPGFSVARKLDKLGMRGSNTGELLFDNVFVPHSAMLGPLNRGVKVLMEGLDLERLVLSAGPLGLMKAALDVTLPYVHERKQFGIPLAHNQFIQGKLADMYTKYRASSAFTYSVARAIDESFEAPEIKTRDCAGAIMYASERATECGMDAIQCLGGMGYMNEMVAGRIMRDAKLYEIGAGTTEVRKLVIGRAFNKDVPRSDGTRRRADLAVEVNRKAFQQNQVLSYNQGQESYERGMQAYSSDRNSIISFREALKDDATPRRPDTPAHFAFPQIGSPSSTNSFLSKRGQHDRTSKDTDMLPPEQLHGYEDCVLSSAYSNHQSTTLPKHKSALTRIVQSRHQVHVATPDSRISSSQRTSLLSPDRGKLFDDLEASTKELGEAKHRLSKAEREITRLKQQLAAREHCVEVLNADMANKREGMRKTAELCTSISSELHELKSTQGKGALCLARHQRKVNENLKLDKRDLTKKLKQALTDSNEMELRWKRAQCRAAEACSHLKTCAQECRDLKAWVKRQDERVEAQDSAREELAREWQVQQAELVEAKAAGKRLGSVQAELNDTKASLRNVKALLAHEEAANQQVTAERDAAEDEIGLLEQRNQSVLQKWRASGVLGLQERLDAAEQNNRQLAKEVNSLRKRLSGCGNSYDSGIGGLSEAVLR</sequence>
<dbReference type="InterPro" id="IPR037069">
    <property type="entry name" value="AcylCoA_DH/ox_N_sf"/>
</dbReference>
<dbReference type="GO" id="GO:0050660">
    <property type="term" value="F:flavin adenine dinucleotide binding"/>
    <property type="evidence" value="ECO:0007669"/>
    <property type="project" value="InterPro"/>
</dbReference>
<feature type="compositionally biased region" description="Basic and acidic residues" evidence="6">
    <location>
        <begin position="559"/>
        <end position="569"/>
    </location>
</feature>
<dbReference type="InterPro" id="IPR046373">
    <property type="entry name" value="Acyl-CoA_Oxase/DH_mid-dom_sf"/>
</dbReference>
<evidence type="ECO:0000313" key="10">
    <source>
        <dbReference type="EMBL" id="KXT17538.1"/>
    </source>
</evidence>
<dbReference type="FunFam" id="1.20.140.10:FF:000003">
    <property type="entry name" value="isovaleryl-CoA dehydrogenase, mitochondrial"/>
    <property type="match status" value="1"/>
</dbReference>
<dbReference type="GO" id="GO:0008470">
    <property type="term" value="F:3-methylbutanoyl-CoA dehydrogenase activity"/>
    <property type="evidence" value="ECO:0007669"/>
    <property type="project" value="TreeGrafter"/>
</dbReference>
<evidence type="ECO:0000259" key="7">
    <source>
        <dbReference type="Pfam" id="PF00441"/>
    </source>
</evidence>
<dbReference type="STRING" id="113226.A0A139IRV8"/>
<dbReference type="SUPFAM" id="SSF56645">
    <property type="entry name" value="Acyl-CoA dehydrogenase NM domain-like"/>
    <property type="match status" value="1"/>
</dbReference>
<feature type="domain" description="Acyl-CoA oxidase/dehydrogenase middle" evidence="8">
    <location>
        <begin position="205"/>
        <end position="300"/>
    </location>
</feature>
<feature type="coiled-coil region" evidence="5">
    <location>
        <begin position="642"/>
        <end position="676"/>
    </location>
</feature>
<protein>
    <submittedName>
        <fullName evidence="10">Uncharacterized protein</fullName>
    </submittedName>
</protein>
<comment type="cofactor">
    <cofactor evidence="1">
        <name>FAD</name>
        <dbReference type="ChEBI" id="CHEBI:57692"/>
    </cofactor>
</comment>
<dbReference type="GO" id="GO:0006552">
    <property type="term" value="P:L-leucine catabolic process"/>
    <property type="evidence" value="ECO:0007669"/>
    <property type="project" value="TreeGrafter"/>
</dbReference>
<feature type="domain" description="Acyl-CoA dehydrogenase/oxidase N-terminal" evidence="9">
    <location>
        <begin position="90"/>
        <end position="201"/>
    </location>
</feature>
<dbReference type="InterPro" id="IPR009100">
    <property type="entry name" value="AcylCoA_DH/oxidase_NM_dom_sf"/>
</dbReference>
<dbReference type="Gene3D" id="2.40.110.10">
    <property type="entry name" value="Butyryl-CoA Dehydrogenase, subunit A, domain 2"/>
    <property type="match status" value="1"/>
</dbReference>
<dbReference type="InterPro" id="IPR013786">
    <property type="entry name" value="AcylCoA_DH/ox_N"/>
</dbReference>
<keyword evidence="4" id="KW-0274">FAD</keyword>
<dbReference type="Pfam" id="PF02771">
    <property type="entry name" value="Acyl-CoA_dh_N"/>
    <property type="match status" value="1"/>
</dbReference>